<dbReference type="AlphaFoldDB" id="A0A7Z2NVD3"/>
<protein>
    <submittedName>
        <fullName evidence="1">Uncharacterized protein</fullName>
    </submittedName>
</protein>
<organism evidence="1 2">
    <name type="scientific">Sphingomonas changnyeongensis</name>
    <dbReference type="NCBI Taxonomy" id="2698679"/>
    <lineage>
        <taxon>Bacteria</taxon>
        <taxon>Pseudomonadati</taxon>
        <taxon>Pseudomonadota</taxon>
        <taxon>Alphaproteobacteria</taxon>
        <taxon>Sphingomonadales</taxon>
        <taxon>Sphingomonadaceae</taxon>
        <taxon>Sphingomonas</taxon>
    </lineage>
</organism>
<accession>A0A7Z2NVD3</accession>
<dbReference type="Gene3D" id="3.30.1150.10">
    <property type="match status" value="1"/>
</dbReference>
<proteinExistence type="predicted"/>
<gene>
    <name evidence="1" type="ORF">GVO57_05915</name>
</gene>
<sequence length="137" mass="14339">MIGWALAAMLLTGGCAARRGEGQPVTQRGPDPAALTQAIASAADQVRRCYRPPRVARPARQIVTRVRVRLAPDGTVAAAPEVVAQSGITPVNRVFAPLMADAAITSVLRCAPLVLPAELHATGWDEFDLTFSPGAMG</sequence>
<dbReference type="RefSeq" id="WP_160592383.1">
    <property type="nucleotide sequence ID" value="NZ_CP047895.1"/>
</dbReference>
<dbReference type="Proteomes" id="UP000464468">
    <property type="component" value="Chromosome"/>
</dbReference>
<keyword evidence="2" id="KW-1185">Reference proteome</keyword>
<name>A0A7Z2NVD3_9SPHN</name>
<dbReference type="EMBL" id="CP047895">
    <property type="protein sequence ID" value="QHL90455.1"/>
    <property type="molecule type" value="Genomic_DNA"/>
</dbReference>
<evidence type="ECO:0000313" key="1">
    <source>
        <dbReference type="EMBL" id="QHL90455.1"/>
    </source>
</evidence>
<dbReference type="SUPFAM" id="SSF74653">
    <property type="entry name" value="TolA/TonB C-terminal domain"/>
    <property type="match status" value="1"/>
</dbReference>
<dbReference type="KEGG" id="schy:GVO57_05915"/>
<evidence type="ECO:0000313" key="2">
    <source>
        <dbReference type="Proteomes" id="UP000464468"/>
    </source>
</evidence>
<reference evidence="1 2" key="1">
    <citation type="submission" date="2020-01" db="EMBL/GenBank/DDBJ databases">
        <title>Sphingomonas sp. C33 whole genome sequece.</title>
        <authorList>
            <person name="Park C."/>
        </authorList>
    </citation>
    <scope>NUCLEOTIDE SEQUENCE [LARGE SCALE GENOMIC DNA]</scope>
    <source>
        <strain evidence="1 2">C33</strain>
    </source>
</reference>